<keyword evidence="6 10" id="KW-0808">Transferase</keyword>
<dbReference type="Gene3D" id="2.40.240.20">
    <property type="entry name" value="Hypothetical PUA domain-like, domain 1"/>
    <property type="match status" value="1"/>
</dbReference>
<evidence type="ECO:0000256" key="3">
    <source>
        <dbReference type="ARBA" id="ARBA00022490"/>
    </source>
</evidence>
<dbReference type="PANTHER" id="PTHR30027:SF3">
    <property type="entry name" value="16S RRNA (URACIL(1498)-N(3))-METHYLTRANSFERASE"/>
    <property type="match status" value="1"/>
</dbReference>
<dbReference type="NCBIfam" id="NF008702">
    <property type="entry name" value="PRK11713.6-1"/>
    <property type="match status" value="1"/>
</dbReference>
<gene>
    <name evidence="13" type="ORF">QWY31_02270</name>
</gene>
<protein>
    <recommendedName>
        <fullName evidence="10">Ribosomal RNA small subunit methyltransferase E</fullName>
        <ecNumber evidence="10">2.1.1.193</ecNumber>
    </recommendedName>
</protein>
<organism evidence="13 14">
    <name type="scientific">Shiella aurantiaca</name>
    <dbReference type="NCBI Taxonomy" id="3058365"/>
    <lineage>
        <taxon>Bacteria</taxon>
        <taxon>Pseudomonadati</taxon>
        <taxon>Bacteroidota</taxon>
        <taxon>Cytophagia</taxon>
        <taxon>Cytophagales</taxon>
        <taxon>Shiellaceae</taxon>
        <taxon>Shiella</taxon>
    </lineage>
</organism>
<name>A0ABT8F230_9BACT</name>
<evidence type="ECO:0000256" key="6">
    <source>
        <dbReference type="ARBA" id="ARBA00022679"/>
    </source>
</evidence>
<keyword evidence="5 10" id="KW-0489">Methyltransferase</keyword>
<dbReference type="InterPro" id="IPR046887">
    <property type="entry name" value="RsmE_PUA-like"/>
</dbReference>
<dbReference type="EMBL" id="JAUHJS010000001">
    <property type="protein sequence ID" value="MDN4164306.1"/>
    <property type="molecule type" value="Genomic_DNA"/>
</dbReference>
<dbReference type="Gene3D" id="3.40.1280.10">
    <property type="match status" value="1"/>
</dbReference>
<dbReference type="PIRSF" id="PIRSF015601">
    <property type="entry name" value="MTase_slr0722"/>
    <property type="match status" value="1"/>
</dbReference>
<dbReference type="InterPro" id="IPR006700">
    <property type="entry name" value="RsmE"/>
</dbReference>
<dbReference type="SUPFAM" id="SSF88697">
    <property type="entry name" value="PUA domain-like"/>
    <property type="match status" value="1"/>
</dbReference>
<comment type="subcellular location">
    <subcellularLocation>
        <location evidence="1 10">Cytoplasm</location>
    </subcellularLocation>
</comment>
<dbReference type="PANTHER" id="PTHR30027">
    <property type="entry name" value="RIBOSOMAL RNA SMALL SUBUNIT METHYLTRANSFERASE E"/>
    <property type="match status" value="1"/>
</dbReference>
<keyword evidence="3 10" id="KW-0963">Cytoplasm</keyword>
<dbReference type="EC" id="2.1.1.193" evidence="10"/>
<feature type="domain" description="Ribosomal RNA small subunit methyltransferase E methyltransferase" evidence="11">
    <location>
        <begin position="71"/>
        <end position="225"/>
    </location>
</feature>
<evidence type="ECO:0000256" key="9">
    <source>
        <dbReference type="ARBA" id="ARBA00047944"/>
    </source>
</evidence>
<comment type="catalytic activity">
    <reaction evidence="9 10">
        <text>uridine(1498) in 16S rRNA + S-adenosyl-L-methionine = N(3)-methyluridine(1498) in 16S rRNA + S-adenosyl-L-homocysteine + H(+)</text>
        <dbReference type="Rhea" id="RHEA:42920"/>
        <dbReference type="Rhea" id="RHEA-COMP:10283"/>
        <dbReference type="Rhea" id="RHEA-COMP:10284"/>
        <dbReference type="ChEBI" id="CHEBI:15378"/>
        <dbReference type="ChEBI" id="CHEBI:57856"/>
        <dbReference type="ChEBI" id="CHEBI:59789"/>
        <dbReference type="ChEBI" id="CHEBI:65315"/>
        <dbReference type="ChEBI" id="CHEBI:74502"/>
        <dbReference type="EC" id="2.1.1.193"/>
    </reaction>
</comment>
<comment type="function">
    <text evidence="8 10">Specifically methylates the N3 position of the uracil ring of uridine 1498 (m3U1498) in 16S rRNA. Acts on the fully assembled 30S ribosomal subunit.</text>
</comment>
<dbReference type="Pfam" id="PF04452">
    <property type="entry name" value="Methyltrans_RNA"/>
    <property type="match status" value="1"/>
</dbReference>
<dbReference type="CDD" id="cd18084">
    <property type="entry name" value="RsmE-like"/>
    <property type="match status" value="1"/>
</dbReference>
<evidence type="ECO:0000256" key="5">
    <source>
        <dbReference type="ARBA" id="ARBA00022603"/>
    </source>
</evidence>
<dbReference type="SUPFAM" id="SSF75217">
    <property type="entry name" value="alpha/beta knot"/>
    <property type="match status" value="1"/>
</dbReference>
<evidence type="ECO:0000259" key="11">
    <source>
        <dbReference type="Pfam" id="PF04452"/>
    </source>
</evidence>
<evidence type="ECO:0000313" key="13">
    <source>
        <dbReference type="EMBL" id="MDN4164306.1"/>
    </source>
</evidence>
<evidence type="ECO:0000256" key="10">
    <source>
        <dbReference type="PIRNR" id="PIRNR015601"/>
    </source>
</evidence>
<reference evidence="13" key="1">
    <citation type="submission" date="2023-06" db="EMBL/GenBank/DDBJ databases">
        <title>Cytophagales bacterium Strain LB-30, isolated from soil.</title>
        <authorList>
            <person name="Liu B."/>
        </authorList>
    </citation>
    <scope>NUCLEOTIDE SEQUENCE</scope>
    <source>
        <strain evidence="13">LB-30</strain>
    </source>
</reference>
<dbReference type="InterPro" id="IPR029028">
    <property type="entry name" value="Alpha/beta_knot_MTases"/>
</dbReference>
<dbReference type="InterPro" id="IPR029026">
    <property type="entry name" value="tRNA_m1G_MTases_N"/>
</dbReference>
<dbReference type="Proteomes" id="UP001168552">
    <property type="component" value="Unassembled WGS sequence"/>
</dbReference>
<comment type="similarity">
    <text evidence="2 10">Belongs to the RNA methyltransferase RsmE family.</text>
</comment>
<sequence>MQLFYLPDIAQATLSEAESLHCVKVLRHQTGDTLHVTDGAGHLYQAQILEAKAKACKLHNFQLVREEEPKGFHIHLAIAPTKNIERMEWFVEKTIELGIDQITFLKCQNSERKGINLERMEKKAVGAMKQSLHLRLPQLSEEIPFSTFLKQAEAEQKFIAYVDENHTKHLKNCLKENQRYLVLIGPEGDFTSEEIQYALASGFMPISLGNSRLRTETAGLAACMMCQWVNE</sequence>
<feature type="domain" description="Ribosomal RNA small subunit methyltransferase E PUA-like" evidence="12">
    <location>
        <begin position="15"/>
        <end position="58"/>
    </location>
</feature>
<dbReference type="NCBIfam" id="TIGR00046">
    <property type="entry name" value="RsmE family RNA methyltransferase"/>
    <property type="match status" value="1"/>
</dbReference>
<evidence type="ECO:0000313" key="14">
    <source>
        <dbReference type="Proteomes" id="UP001168552"/>
    </source>
</evidence>
<dbReference type="RefSeq" id="WP_320002832.1">
    <property type="nucleotide sequence ID" value="NZ_JAUHJS010000001.1"/>
</dbReference>
<dbReference type="InterPro" id="IPR046886">
    <property type="entry name" value="RsmE_MTase_dom"/>
</dbReference>
<evidence type="ECO:0000256" key="2">
    <source>
        <dbReference type="ARBA" id="ARBA00005528"/>
    </source>
</evidence>
<accession>A0ABT8F230</accession>
<keyword evidence="4 10" id="KW-0698">rRNA processing</keyword>
<dbReference type="InterPro" id="IPR015947">
    <property type="entry name" value="PUA-like_sf"/>
</dbReference>
<evidence type="ECO:0000259" key="12">
    <source>
        <dbReference type="Pfam" id="PF20260"/>
    </source>
</evidence>
<dbReference type="Pfam" id="PF20260">
    <property type="entry name" value="PUA_4"/>
    <property type="match status" value="1"/>
</dbReference>
<evidence type="ECO:0000256" key="4">
    <source>
        <dbReference type="ARBA" id="ARBA00022552"/>
    </source>
</evidence>
<dbReference type="GO" id="GO:0032259">
    <property type="term" value="P:methylation"/>
    <property type="evidence" value="ECO:0007669"/>
    <property type="project" value="UniProtKB-KW"/>
</dbReference>
<keyword evidence="14" id="KW-1185">Reference proteome</keyword>
<keyword evidence="7 10" id="KW-0949">S-adenosyl-L-methionine</keyword>
<evidence type="ECO:0000256" key="7">
    <source>
        <dbReference type="ARBA" id="ARBA00022691"/>
    </source>
</evidence>
<proteinExistence type="inferred from homology"/>
<dbReference type="GO" id="GO:0008168">
    <property type="term" value="F:methyltransferase activity"/>
    <property type="evidence" value="ECO:0007669"/>
    <property type="project" value="UniProtKB-KW"/>
</dbReference>
<evidence type="ECO:0000256" key="8">
    <source>
        <dbReference type="ARBA" id="ARBA00025699"/>
    </source>
</evidence>
<evidence type="ECO:0000256" key="1">
    <source>
        <dbReference type="ARBA" id="ARBA00004496"/>
    </source>
</evidence>
<comment type="caution">
    <text evidence="13">The sequence shown here is derived from an EMBL/GenBank/DDBJ whole genome shotgun (WGS) entry which is preliminary data.</text>
</comment>